<dbReference type="KEGG" id="bmur:ABE28_014440"/>
<evidence type="ECO:0000256" key="4">
    <source>
        <dbReference type="ARBA" id="ARBA00022840"/>
    </source>
</evidence>
<dbReference type="Gene3D" id="3.40.50.300">
    <property type="entry name" value="P-loop containing nucleotide triphosphate hydrolases"/>
    <property type="match status" value="2"/>
</dbReference>
<dbReference type="GO" id="GO:0009378">
    <property type="term" value="F:four-way junction helicase activity"/>
    <property type="evidence" value="ECO:0007669"/>
    <property type="project" value="TreeGrafter"/>
</dbReference>
<dbReference type="SMART" id="SM00490">
    <property type="entry name" value="HELICc"/>
    <property type="match status" value="1"/>
</dbReference>
<dbReference type="PANTHER" id="PTHR13710">
    <property type="entry name" value="DNA HELICASE RECQ FAMILY MEMBER"/>
    <property type="match status" value="1"/>
</dbReference>
<dbReference type="STRING" id="264697.ABE28_014440"/>
<dbReference type="InterPro" id="IPR011545">
    <property type="entry name" value="DEAD/DEAH_box_helicase_dom"/>
</dbReference>
<evidence type="ECO:0000256" key="1">
    <source>
        <dbReference type="ARBA" id="ARBA00022741"/>
    </source>
</evidence>
<dbReference type="NCBIfam" id="TIGR00614">
    <property type="entry name" value="recQ_fam"/>
    <property type="match status" value="1"/>
</dbReference>
<dbReference type="GO" id="GO:0043590">
    <property type="term" value="C:bacterial nucleoid"/>
    <property type="evidence" value="ECO:0007669"/>
    <property type="project" value="TreeGrafter"/>
</dbReference>
<evidence type="ECO:0000256" key="5">
    <source>
        <dbReference type="ARBA" id="ARBA00023125"/>
    </source>
</evidence>
<accession>A0A1B3XQR6</accession>
<keyword evidence="2" id="KW-0378">Hydrolase</keyword>
<evidence type="ECO:0000256" key="7">
    <source>
        <dbReference type="ARBA" id="ARBA00044550"/>
    </source>
</evidence>
<dbReference type="InterPro" id="IPR027417">
    <property type="entry name" value="P-loop_NTPase"/>
</dbReference>
<dbReference type="Pfam" id="PF16124">
    <property type="entry name" value="RecQ_Zn_bind"/>
    <property type="match status" value="1"/>
</dbReference>
<dbReference type="GO" id="GO:0006310">
    <property type="term" value="P:DNA recombination"/>
    <property type="evidence" value="ECO:0007669"/>
    <property type="project" value="InterPro"/>
</dbReference>
<protein>
    <recommendedName>
        <fullName evidence="6">ATP-dependent DNA helicase RecQ</fullName>
    </recommendedName>
    <alternativeName>
        <fullName evidence="7">DNA 3'-5' helicase RecQ</fullName>
    </alternativeName>
</protein>
<dbReference type="InterPro" id="IPR014001">
    <property type="entry name" value="Helicase_ATP-bd"/>
</dbReference>
<dbReference type="PROSITE" id="PS51194">
    <property type="entry name" value="HELICASE_CTER"/>
    <property type="match status" value="1"/>
</dbReference>
<keyword evidence="5" id="KW-0238">DNA-binding</keyword>
<dbReference type="GO" id="GO:0003677">
    <property type="term" value="F:DNA binding"/>
    <property type="evidence" value="ECO:0007669"/>
    <property type="project" value="UniProtKB-KW"/>
</dbReference>
<evidence type="ECO:0000256" key="3">
    <source>
        <dbReference type="ARBA" id="ARBA00022806"/>
    </source>
</evidence>
<organism evidence="10 11">
    <name type="scientific">Peribacillus muralis</name>
    <dbReference type="NCBI Taxonomy" id="264697"/>
    <lineage>
        <taxon>Bacteria</taxon>
        <taxon>Bacillati</taxon>
        <taxon>Bacillota</taxon>
        <taxon>Bacilli</taxon>
        <taxon>Bacillales</taxon>
        <taxon>Bacillaceae</taxon>
        <taxon>Peribacillus</taxon>
    </lineage>
</organism>
<evidence type="ECO:0000256" key="6">
    <source>
        <dbReference type="ARBA" id="ARBA00044535"/>
    </source>
</evidence>
<evidence type="ECO:0000313" key="10">
    <source>
        <dbReference type="EMBL" id="AOH55554.1"/>
    </source>
</evidence>
<evidence type="ECO:0000313" key="11">
    <source>
        <dbReference type="Proteomes" id="UP000077926"/>
    </source>
</evidence>
<dbReference type="CDD" id="cd17920">
    <property type="entry name" value="DEXHc_RecQ"/>
    <property type="match status" value="1"/>
</dbReference>
<feature type="domain" description="Helicase C-terminal" evidence="9">
    <location>
        <begin position="215"/>
        <end position="369"/>
    </location>
</feature>
<dbReference type="OrthoDB" id="9763310at2"/>
<dbReference type="RefSeq" id="WP_064463107.1">
    <property type="nucleotide sequence ID" value="NZ_JBCNGE010000017.1"/>
</dbReference>
<dbReference type="GO" id="GO:0016787">
    <property type="term" value="F:hydrolase activity"/>
    <property type="evidence" value="ECO:0007669"/>
    <property type="project" value="UniProtKB-KW"/>
</dbReference>
<dbReference type="SMART" id="SM00487">
    <property type="entry name" value="DEXDc"/>
    <property type="match status" value="1"/>
</dbReference>
<reference evidence="10 11" key="1">
    <citation type="submission" date="2016-08" db="EMBL/GenBank/DDBJ databases">
        <title>Complete genome sequence of Bacillus muralis G25-68, a strain with toxicity to nematodes.</title>
        <authorList>
            <person name="Zheng Z."/>
        </authorList>
    </citation>
    <scope>NUCLEOTIDE SEQUENCE [LARGE SCALE GENOMIC DNA]</scope>
    <source>
        <strain evidence="10 11">G25-68</strain>
    </source>
</reference>
<dbReference type="EMBL" id="CP017080">
    <property type="protein sequence ID" value="AOH55554.1"/>
    <property type="molecule type" value="Genomic_DNA"/>
</dbReference>
<evidence type="ECO:0000256" key="2">
    <source>
        <dbReference type="ARBA" id="ARBA00022801"/>
    </source>
</evidence>
<dbReference type="Pfam" id="PF00271">
    <property type="entry name" value="Helicase_C"/>
    <property type="match status" value="1"/>
</dbReference>
<dbReference type="GO" id="GO:0030894">
    <property type="term" value="C:replisome"/>
    <property type="evidence" value="ECO:0007669"/>
    <property type="project" value="TreeGrafter"/>
</dbReference>
<proteinExistence type="predicted"/>
<dbReference type="GO" id="GO:0043138">
    <property type="term" value="F:3'-5' DNA helicase activity"/>
    <property type="evidence" value="ECO:0007669"/>
    <property type="project" value="TreeGrafter"/>
</dbReference>
<dbReference type="PROSITE" id="PS51192">
    <property type="entry name" value="HELICASE_ATP_BIND_1"/>
    <property type="match status" value="1"/>
</dbReference>
<dbReference type="GO" id="GO:0005524">
    <property type="term" value="F:ATP binding"/>
    <property type="evidence" value="ECO:0007669"/>
    <property type="project" value="UniProtKB-KW"/>
</dbReference>
<dbReference type="InterPro" id="IPR004589">
    <property type="entry name" value="DNA_helicase_ATP-dep_RecQ"/>
</dbReference>
<dbReference type="Pfam" id="PF00270">
    <property type="entry name" value="DEAD"/>
    <property type="match status" value="1"/>
</dbReference>
<dbReference type="GO" id="GO:0005737">
    <property type="term" value="C:cytoplasm"/>
    <property type="evidence" value="ECO:0007669"/>
    <property type="project" value="TreeGrafter"/>
</dbReference>
<dbReference type="InterPro" id="IPR001650">
    <property type="entry name" value="Helicase_C-like"/>
</dbReference>
<dbReference type="PROSITE" id="PS00690">
    <property type="entry name" value="DEAH_ATP_HELICASE"/>
    <property type="match status" value="1"/>
</dbReference>
<gene>
    <name evidence="10" type="ORF">ABE28_014440</name>
</gene>
<evidence type="ECO:0000259" key="8">
    <source>
        <dbReference type="PROSITE" id="PS51192"/>
    </source>
</evidence>
<dbReference type="Proteomes" id="UP000077926">
    <property type="component" value="Chromosome"/>
</dbReference>
<dbReference type="GO" id="GO:0006281">
    <property type="term" value="P:DNA repair"/>
    <property type="evidence" value="ECO:0007669"/>
    <property type="project" value="TreeGrafter"/>
</dbReference>
<evidence type="ECO:0000259" key="9">
    <source>
        <dbReference type="PROSITE" id="PS51194"/>
    </source>
</evidence>
<dbReference type="SUPFAM" id="SSF52540">
    <property type="entry name" value="P-loop containing nucleoside triphosphate hydrolases"/>
    <property type="match status" value="1"/>
</dbReference>
<dbReference type="AlphaFoldDB" id="A0A1B3XQR6"/>
<dbReference type="InterPro" id="IPR002464">
    <property type="entry name" value="DNA/RNA_helicase_DEAH_CS"/>
</dbReference>
<dbReference type="PANTHER" id="PTHR13710:SF84">
    <property type="entry name" value="ATP-DEPENDENT DNA HELICASE RECS-RELATED"/>
    <property type="match status" value="1"/>
</dbReference>
<sequence length="503" mass="57574">MNIKHFLKMKFGFDEFRPGQKEVIESLMSGHHTLAMLPTGSGKSLCYQLPAYLLNKTVLIVSPLLSLMQDQADQLKMNGEKSVLTLNSFLTMNQKRMAFDRLHRYRFIFLSPEMLSLEGVIQSLKSIDIGLFVIDEAHCISQWGYDFRPDYLNLGEVRRELNDPLTLALTATATNEVRQDIVSKLNIGQAKEIVSSVDRENITILIERIHSYEEKQYRLLELVKEFTGSGIIYFSSKRVAEAVTGFLQENGVDSVNYYHGGMEQEQRMLIQQQFISGQLKVICATSAFGMGVNKADVRYVIHFHMPSTMEAYLQEIGRAGRDQKQSVAILLYNDGDEGLPLHLMEQQLPTDNQIEGVCSYLGATGMTLATCTLTEKEHLSQSYSLNEVQLRFFIQLIVATANPLHQVAEMKEYCRKRKFANQEKLQKFLNWIRAKECRRTGVLAYFDEEQQAVNPQCCDNCGMDAKKMEELWPDVKLEHVNSFSTWKEELAFILLKKENGHEK</sequence>
<name>A0A1B3XQR6_9BACI</name>
<keyword evidence="3" id="KW-0347">Helicase</keyword>
<keyword evidence="4" id="KW-0067">ATP-binding</keyword>
<dbReference type="InterPro" id="IPR032284">
    <property type="entry name" value="RecQ_Zn-bd"/>
</dbReference>
<keyword evidence="11" id="KW-1185">Reference proteome</keyword>
<keyword evidence="1" id="KW-0547">Nucleotide-binding</keyword>
<feature type="domain" description="Helicase ATP-binding" evidence="8">
    <location>
        <begin position="24"/>
        <end position="191"/>
    </location>
</feature>
<dbReference type="FunFam" id="3.40.50.300:FF:001363">
    <property type="entry name" value="ATP-dependent DNA helicase RecQ"/>
    <property type="match status" value="1"/>
</dbReference>